<feature type="domain" description="AXH" evidence="1">
    <location>
        <begin position="95"/>
        <end position="131"/>
    </location>
</feature>
<dbReference type="EMBL" id="ADMT01000044">
    <property type="protein sequence ID" value="EFF84385.1"/>
    <property type="molecule type" value="Genomic_DNA"/>
</dbReference>
<dbReference type="AlphaFoldDB" id="D4XK95"/>
<organism evidence="2 3">
    <name type="scientific">Acinetobacter haemolyticus ATCC 19194</name>
    <dbReference type="NCBI Taxonomy" id="707232"/>
    <lineage>
        <taxon>Bacteria</taxon>
        <taxon>Pseudomonadati</taxon>
        <taxon>Pseudomonadota</taxon>
        <taxon>Gammaproteobacteria</taxon>
        <taxon>Moraxellales</taxon>
        <taxon>Moraxellaceae</taxon>
        <taxon>Acinetobacter</taxon>
    </lineage>
</organism>
<dbReference type="Proteomes" id="UP000003085">
    <property type="component" value="Unassembled WGS sequence"/>
</dbReference>
<evidence type="ECO:0000259" key="1">
    <source>
        <dbReference type="PROSITE" id="PS51148"/>
    </source>
</evidence>
<dbReference type="PROSITE" id="PS51148">
    <property type="entry name" value="AXH"/>
    <property type="match status" value="1"/>
</dbReference>
<evidence type="ECO:0000313" key="3">
    <source>
        <dbReference type="Proteomes" id="UP000003085"/>
    </source>
</evidence>
<accession>D4XK95</accession>
<reference evidence="3" key="1">
    <citation type="submission" date="2010-03" db="EMBL/GenBank/DDBJ databases">
        <title>Complete sequence of Mobiluncus curtisii ATCC 43063.</title>
        <authorList>
            <person name="Muzny D."/>
            <person name="Qin X."/>
            <person name="Deng J."/>
            <person name="Jiang H."/>
            <person name="Liu Y."/>
            <person name="Qu J."/>
            <person name="Song X.-Z."/>
            <person name="Zhang L."/>
            <person name="Thornton R."/>
            <person name="Coyle M."/>
            <person name="Francisco L."/>
            <person name="Jackson L."/>
            <person name="Javaid M."/>
            <person name="Korchina V."/>
            <person name="Kovar C."/>
            <person name="Mata R."/>
            <person name="Mathew T."/>
            <person name="Ngo R."/>
            <person name="Nguyen L."/>
            <person name="Nguyen N."/>
            <person name="Okwuonu G."/>
            <person name="Ongeri F."/>
            <person name="Pham C."/>
            <person name="Simmons D."/>
            <person name="Wilczek-Boney K."/>
            <person name="Hale W."/>
            <person name="Jakkamsetti A."/>
            <person name="Pham P."/>
            <person name="Ruth R."/>
            <person name="San Lucas F."/>
            <person name="Warren J."/>
            <person name="Zhang J."/>
            <person name="Zhao Z."/>
            <person name="Zhou C."/>
            <person name="Zhu D."/>
            <person name="Lee S."/>
            <person name="Bess C."/>
            <person name="Blankenburg K."/>
            <person name="Forbes L."/>
            <person name="Fu Q."/>
            <person name="Gubbala S."/>
            <person name="Hirani K."/>
            <person name="Jayaseelan J.C."/>
            <person name="Lara F."/>
            <person name="Munidasa M."/>
            <person name="Palculict T."/>
            <person name="Patil S."/>
            <person name="Pu L.-L."/>
            <person name="Saada N."/>
            <person name="Tang L."/>
            <person name="Weissenberger G."/>
            <person name="Zhu Y."/>
            <person name="Hemphill L."/>
            <person name="Shang Y."/>
            <person name="Youmans B."/>
            <person name="Ayvaz T."/>
            <person name="Ross M."/>
            <person name="Santibanez J."/>
            <person name="Aqrawi P."/>
            <person name="Gross S."/>
            <person name="Joshi V."/>
            <person name="Fowler G."/>
            <person name="Nazareth L."/>
            <person name="Reid J."/>
            <person name="Worley K."/>
            <person name="Petrosino J."/>
            <person name="Highlander S."/>
            <person name="Gibbs R."/>
            <person name="Gibbs R."/>
        </authorList>
    </citation>
    <scope>NUCLEOTIDE SEQUENCE [LARGE SCALE GENOMIC DNA]</scope>
    <source>
        <strain evidence="3">ATCC 19194</strain>
    </source>
</reference>
<proteinExistence type="predicted"/>
<sequence length="131" mass="14612">MVGPALALREAYFGELVIDEQVLNQNYQIIASTHIKKFQPEVHQTVKVEEIIGKCLGRHSSWESIDSLGKAINNNLKIVKDALNIIDPYIQTTLPNFLADGEKLGSFLNSLFLELAAGNFEKVKDLLSEDI</sequence>
<dbReference type="InterPro" id="IPR003652">
    <property type="entry name" value="Ataxin_AXH_dom"/>
</dbReference>
<gene>
    <name evidence="2" type="ORF">HMP0015_0137</name>
</gene>
<protein>
    <recommendedName>
        <fullName evidence="1">AXH domain-containing protein</fullName>
    </recommendedName>
</protein>
<dbReference type="GO" id="GO:0003723">
    <property type="term" value="F:RNA binding"/>
    <property type="evidence" value="ECO:0007669"/>
    <property type="project" value="InterPro"/>
</dbReference>
<evidence type="ECO:0000313" key="2">
    <source>
        <dbReference type="EMBL" id="EFF84385.1"/>
    </source>
</evidence>
<dbReference type="HOGENOM" id="CLU_1931858_0_0_6"/>
<comment type="caution">
    <text evidence="2">The sequence shown here is derived from an EMBL/GenBank/DDBJ whole genome shotgun (WGS) entry which is preliminary data.</text>
</comment>
<feature type="non-terminal residue" evidence="2">
    <location>
        <position position="131"/>
    </location>
</feature>
<name>D4XK95_ACIHA</name>